<gene>
    <name evidence="1" type="ORF">NCTC10742_00162</name>
</gene>
<sequence length="158" mass="17538">MCWQCDHPEATRADYHDVLRRKILAHGWAVQYVESERTPFGYTIGLHPAGLPELLVAGLPPETTLKILNTLAGYMVREVEPAPGDTMQLADEWHGEFVAVAEPHAHMGLGLELYGPGLRGLQFVWRDRDGHTPWCPDFNKGGLRQPVLGNRGPSAHSP</sequence>
<dbReference type="RefSeq" id="WP_115326227.1">
    <property type="nucleotide sequence ID" value="NZ_JACKST010000057.1"/>
</dbReference>
<evidence type="ECO:0000313" key="2">
    <source>
        <dbReference type="Proteomes" id="UP000254291"/>
    </source>
</evidence>
<accession>A0A378SDP0</accession>
<proteinExistence type="predicted"/>
<protein>
    <recommendedName>
        <fullName evidence="3">DUF4262 domain-containing protein</fullName>
    </recommendedName>
</protein>
<dbReference type="InterPro" id="IPR025358">
    <property type="entry name" value="DUF4262"/>
</dbReference>
<dbReference type="Pfam" id="PF14081">
    <property type="entry name" value="DUF4262"/>
    <property type="match status" value="1"/>
</dbReference>
<evidence type="ECO:0000313" key="1">
    <source>
        <dbReference type="EMBL" id="STZ40962.1"/>
    </source>
</evidence>
<dbReference type="EMBL" id="UGQM01000001">
    <property type="protein sequence ID" value="STZ40962.1"/>
    <property type="molecule type" value="Genomic_DNA"/>
</dbReference>
<organism evidence="1 2">
    <name type="scientific">Mycolicibacterium gilvum</name>
    <dbReference type="NCBI Taxonomy" id="1804"/>
    <lineage>
        <taxon>Bacteria</taxon>
        <taxon>Bacillati</taxon>
        <taxon>Actinomycetota</taxon>
        <taxon>Actinomycetes</taxon>
        <taxon>Mycobacteriales</taxon>
        <taxon>Mycobacteriaceae</taxon>
        <taxon>Mycolicibacterium</taxon>
    </lineage>
</organism>
<name>A0A378SDP0_9MYCO</name>
<evidence type="ECO:0008006" key="3">
    <source>
        <dbReference type="Google" id="ProtNLM"/>
    </source>
</evidence>
<dbReference type="AlphaFoldDB" id="A0A378SDP0"/>
<reference evidence="1 2" key="1">
    <citation type="submission" date="2018-06" db="EMBL/GenBank/DDBJ databases">
        <authorList>
            <consortium name="Pathogen Informatics"/>
            <person name="Doyle S."/>
        </authorList>
    </citation>
    <scope>NUCLEOTIDE SEQUENCE [LARGE SCALE GENOMIC DNA]</scope>
    <source>
        <strain evidence="1 2">NCTC10742</strain>
    </source>
</reference>
<dbReference type="Proteomes" id="UP000254291">
    <property type="component" value="Unassembled WGS sequence"/>
</dbReference>